<dbReference type="Proteomes" id="UP000266723">
    <property type="component" value="Unassembled WGS sequence"/>
</dbReference>
<keyword evidence="2" id="KW-1185">Reference proteome</keyword>
<gene>
    <name evidence="1" type="ORF">DY000_02013843</name>
</gene>
<evidence type="ECO:0000313" key="1">
    <source>
        <dbReference type="EMBL" id="KAF3565567.1"/>
    </source>
</evidence>
<name>A0ABQ7D031_BRACR</name>
<reference evidence="1 2" key="1">
    <citation type="journal article" date="2020" name="BMC Genomics">
        <title>Intraspecific diversification of the crop wild relative Brassica cretica Lam. using demographic model selection.</title>
        <authorList>
            <person name="Kioukis A."/>
            <person name="Michalopoulou V.A."/>
            <person name="Briers L."/>
            <person name="Pirintsos S."/>
            <person name="Studholme D.J."/>
            <person name="Pavlidis P."/>
            <person name="Sarris P.F."/>
        </authorList>
    </citation>
    <scope>NUCLEOTIDE SEQUENCE [LARGE SCALE GENOMIC DNA]</scope>
    <source>
        <strain evidence="2">cv. PFS-1207/04</strain>
    </source>
</reference>
<accession>A0ABQ7D031</accession>
<dbReference type="EMBL" id="QGKV02000759">
    <property type="protein sequence ID" value="KAF3565567.1"/>
    <property type="molecule type" value="Genomic_DNA"/>
</dbReference>
<proteinExistence type="predicted"/>
<dbReference type="InterPro" id="IPR036396">
    <property type="entry name" value="Cyt_P450_sf"/>
</dbReference>
<comment type="caution">
    <text evidence="1">The sequence shown here is derived from an EMBL/GenBank/DDBJ whole genome shotgun (WGS) entry which is preliminary data.</text>
</comment>
<sequence>MFASLLCCHLGSRNAARRDPPTYFTLTHGVTEPTTLSGYDIPGNWSQRGVISSQYESEDDVVRIYRRICPRLRMAIIHVELMMVRMVQEFEWSTDPTERQVDFAGKLVFTVVMKNSSKPAFMTVTMT</sequence>
<organism evidence="1 2">
    <name type="scientific">Brassica cretica</name>
    <name type="common">Mustard</name>
    <dbReference type="NCBI Taxonomy" id="69181"/>
    <lineage>
        <taxon>Eukaryota</taxon>
        <taxon>Viridiplantae</taxon>
        <taxon>Streptophyta</taxon>
        <taxon>Embryophyta</taxon>
        <taxon>Tracheophyta</taxon>
        <taxon>Spermatophyta</taxon>
        <taxon>Magnoliopsida</taxon>
        <taxon>eudicotyledons</taxon>
        <taxon>Gunneridae</taxon>
        <taxon>Pentapetalae</taxon>
        <taxon>rosids</taxon>
        <taxon>malvids</taxon>
        <taxon>Brassicales</taxon>
        <taxon>Brassicaceae</taxon>
        <taxon>Brassiceae</taxon>
        <taxon>Brassica</taxon>
    </lineage>
</organism>
<dbReference type="SUPFAM" id="SSF48264">
    <property type="entry name" value="Cytochrome P450"/>
    <property type="match status" value="1"/>
</dbReference>
<protein>
    <submittedName>
        <fullName evidence="1">Uncharacterized protein</fullName>
    </submittedName>
</protein>
<evidence type="ECO:0000313" key="2">
    <source>
        <dbReference type="Proteomes" id="UP000266723"/>
    </source>
</evidence>